<dbReference type="Gene3D" id="3.90.550.10">
    <property type="entry name" value="Spore Coat Polysaccharide Biosynthesis Protein SpsA, Chain A"/>
    <property type="match status" value="1"/>
</dbReference>
<feature type="domain" description="Glycosyltransferase 2-like" evidence="2">
    <location>
        <begin position="21"/>
        <end position="172"/>
    </location>
</feature>
<keyword evidence="4" id="KW-1185">Reference proteome</keyword>
<dbReference type="EMBL" id="CP009498">
    <property type="protein sequence ID" value="AKL98631.1"/>
    <property type="molecule type" value="Genomic_DNA"/>
</dbReference>
<evidence type="ECO:0000313" key="4">
    <source>
        <dbReference type="Proteomes" id="UP000035337"/>
    </source>
</evidence>
<evidence type="ECO:0000313" key="3">
    <source>
        <dbReference type="EMBL" id="AKL98631.1"/>
    </source>
</evidence>
<sequence length="346" mass="39702">MKSICIINNLGYLMKTNPLVSICCLSYQHSRYIEQNIKAIWGQDYKNVEILALDDGSKDNSAQILNELEIKSPFKMTALSQSNSGNVGKNFNVMLRRAQGKYILFMSCDDVLTKNAIKEKVDILEEDGNISFVVSKKYLVIDGKGRVNARRSRGLQKSVSSNLQDNINIDQLIDLEYKKFGSFFIQGALFRKSVVDAVGGFDEDMVGDDIVLRTKIFNYVKEHELSFKILNTCGFLYRNADGNLHKNAYRQIKTVAQVLERFFPDKENPPVLADWMRGGFDSMPFEKAYTMFDINGRTSAEYKNVLQLMLKRSNKIRIYRKRFKVVCLFAIFSLILNAIFIYLILK</sequence>
<proteinExistence type="predicted"/>
<gene>
    <name evidence="3" type="ORF">Epro_1252</name>
</gene>
<dbReference type="SUPFAM" id="SSF53448">
    <property type="entry name" value="Nucleotide-diphospho-sugar transferases"/>
    <property type="match status" value="1"/>
</dbReference>
<evidence type="ECO:0000256" key="1">
    <source>
        <dbReference type="SAM" id="Phobius"/>
    </source>
</evidence>
<protein>
    <submittedName>
        <fullName evidence="3">Glycosyl transferase family protein</fullName>
    </submittedName>
</protein>
<dbReference type="PANTHER" id="PTHR22916">
    <property type="entry name" value="GLYCOSYLTRANSFERASE"/>
    <property type="match status" value="1"/>
</dbReference>
<reference evidence="3 4" key="1">
    <citation type="submission" date="2014-09" db="EMBL/GenBank/DDBJ databases">
        <title>Complete genome sequence of Endomicrobium proavitum.</title>
        <authorList>
            <person name="Zheng H."/>
        </authorList>
    </citation>
    <scope>NUCLEOTIDE SEQUENCE [LARGE SCALE GENOMIC DNA]</scope>
    <source>
        <strain evidence="3 4">Rsa215</strain>
    </source>
</reference>
<keyword evidence="1" id="KW-0812">Transmembrane</keyword>
<dbReference type="PANTHER" id="PTHR22916:SF64">
    <property type="entry name" value="TRANSFERASE, PUTATIVE-RELATED"/>
    <property type="match status" value="1"/>
</dbReference>
<dbReference type="InterPro" id="IPR001173">
    <property type="entry name" value="Glyco_trans_2-like"/>
</dbReference>
<dbReference type="CDD" id="cd06423">
    <property type="entry name" value="CESA_like"/>
    <property type="match status" value="1"/>
</dbReference>
<keyword evidence="1" id="KW-1133">Transmembrane helix</keyword>
<dbReference type="AlphaFoldDB" id="A0A0G3WIZ6"/>
<dbReference type="Proteomes" id="UP000035337">
    <property type="component" value="Chromosome"/>
</dbReference>
<dbReference type="Pfam" id="PF00535">
    <property type="entry name" value="Glycos_transf_2"/>
    <property type="match status" value="1"/>
</dbReference>
<feature type="transmembrane region" description="Helical" evidence="1">
    <location>
        <begin position="325"/>
        <end position="345"/>
    </location>
</feature>
<dbReference type="GO" id="GO:0016758">
    <property type="term" value="F:hexosyltransferase activity"/>
    <property type="evidence" value="ECO:0007669"/>
    <property type="project" value="UniProtKB-ARBA"/>
</dbReference>
<keyword evidence="3" id="KW-0808">Transferase</keyword>
<keyword evidence="1" id="KW-0472">Membrane</keyword>
<dbReference type="InterPro" id="IPR029044">
    <property type="entry name" value="Nucleotide-diphossugar_trans"/>
</dbReference>
<dbReference type="STRING" id="1408281.Epro_1252"/>
<evidence type="ECO:0000259" key="2">
    <source>
        <dbReference type="Pfam" id="PF00535"/>
    </source>
</evidence>
<name>A0A0G3WIZ6_9BACT</name>
<dbReference type="KEGG" id="epo:Epro_1252"/>
<organism evidence="3 4">
    <name type="scientific">Endomicrobium proavitum</name>
    <dbReference type="NCBI Taxonomy" id="1408281"/>
    <lineage>
        <taxon>Bacteria</taxon>
        <taxon>Pseudomonadati</taxon>
        <taxon>Elusimicrobiota</taxon>
        <taxon>Endomicrobiia</taxon>
        <taxon>Endomicrobiales</taxon>
        <taxon>Endomicrobiaceae</taxon>
        <taxon>Endomicrobium</taxon>
    </lineage>
</organism>
<accession>A0A0G3WIZ6</accession>